<gene>
    <name evidence="2" type="ORF">EDC03_2743</name>
</gene>
<name>A0A3N1GAF4_9ACTN</name>
<dbReference type="InParanoid" id="A0A3N1GAF4"/>
<reference evidence="2 3" key="1">
    <citation type="journal article" date="2015" name="Stand. Genomic Sci.">
        <title>Genomic Encyclopedia of Bacterial and Archaeal Type Strains, Phase III: the genomes of soil and plant-associated and newly described type strains.</title>
        <authorList>
            <person name="Whitman W.B."/>
            <person name="Woyke T."/>
            <person name="Klenk H.P."/>
            <person name="Zhou Y."/>
            <person name="Lilburn T.G."/>
            <person name="Beck B.J."/>
            <person name="De Vos P."/>
            <person name="Vandamme P."/>
            <person name="Eisen J.A."/>
            <person name="Garrity G."/>
            <person name="Hugenholtz P."/>
            <person name="Kyrpides N.C."/>
        </authorList>
    </citation>
    <scope>NUCLEOTIDE SEQUENCE [LARGE SCALE GENOMIC DNA]</scope>
    <source>
        <strain evidence="2 3">CECT 7306</strain>
    </source>
</reference>
<keyword evidence="1" id="KW-1133">Transmembrane helix</keyword>
<keyword evidence="1" id="KW-0472">Membrane</keyword>
<comment type="caution">
    <text evidence="2">The sequence shown here is derived from an EMBL/GenBank/DDBJ whole genome shotgun (WGS) entry which is preliminary data.</text>
</comment>
<dbReference type="AlphaFoldDB" id="A0A3N1GAF4"/>
<evidence type="ECO:0000313" key="2">
    <source>
        <dbReference type="EMBL" id="ROP27219.1"/>
    </source>
</evidence>
<dbReference type="Proteomes" id="UP000276232">
    <property type="component" value="Unassembled WGS sequence"/>
</dbReference>
<keyword evidence="3" id="KW-1185">Reference proteome</keyword>
<protein>
    <submittedName>
        <fullName evidence="2">Uncharacterized protein</fullName>
    </submittedName>
</protein>
<keyword evidence="1" id="KW-0812">Transmembrane</keyword>
<organism evidence="2 3">
    <name type="scientific">Pseudokineococcus lusitanus</name>
    <dbReference type="NCBI Taxonomy" id="763993"/>
    <lineage>
        <taxon>Bacteria</taxon>
        <taxon>Bacillati</taxon>
        <taxon>Actinomycetota</taxon>
        <taxon>Actinomycetes</taxon>
        <taxon>Kineosporiales</taxon>
        <taxon>Kineosporiaceae</taxon>
        <taxon>Pseudokineococcus</taxon>
    </lineage>
</organism>
<proteinExistence type="predicted"/>
<evidence type="ECO:0000313" key="3">
    <source>
        <dbReference type="Proteomes" id="UP000276232"/>
    </source>
</evidence>
<feature type="transmembrane region" description="Helical" evidence="1">
    <location>
        <begin position="6"/>
        <end position="37"/>
    </location>
</feature>
<dbReference type="EMBL" id="RJKN01000007">
    <property type="protein sequence ID" value="ROP27219.1"/>
    <property type="molecule type" value="Genomic_DNA"/>
</dbReference>
<dbReference type="RefSeq" id="WP_123380811.1">
    <property type="nucleotide sequence ID" value="NZ_RJKN01000007.1"/>
</dbReference>
<evidence type="ECO:0000256" key="1">
    <source>
        <dbReference type="SAM" id="Phobius"/>
    </source>
</evidence>
<sequence length="71" mass="7890">MAPDGTGIVVLLLLGVAYLVLLALGLFVTYWIIRLAVRHGSLDARRRWRDDEERVQRQLRAEGFGSAGGPQ</sequence>
<accession>A0A3N1GAF4</accession>